<keyword evidence="9" id="KW-1185">Reference proteome</keyword>
<feature type="domain" description="CWH43-like N-terminal" evidence="7">
    <location>
        <begin position="4"/>
        <end position="250"/>
    </location>
</feature>
<keyword evidence="3 6" id="KW-0812">Transmembrane</keyword>
<dbReference type="Pfam" id="PF10277">
    <property type="entry name" value="Frag1"/>
    <property type="match status" value="1"/>
</dbReference>
<evidence type="ECO:0000256" key="5">
    <source>
        <dbReference type="ARBA" id="ARBA00023136"/>
    </source>
</evidence>
<feature type="transmembrane region" description="Helical" evidence="6">
    <location>
        <begin position="133"/>
        <end position="151"/>
    </location>
</feature>
<gene>
    <name evidence="8" type="ORF">OSB1V03_LOCUS8018</name>
</gene>
<evidence type="ECO:0000313" key="8">
    <source>
        <dbReference type="EMBL" id="CAD7627592.1"/>
    </source>
</evidence>
<comment type="subcellular location">
    <subcellularLocation>
        <location evidence="1">Endomembrane system</location>
        <topology evidence="1">Multi-pass membrane protein</topology>
    </subcellularLocation>
</comment>
<evidence type="ECO:0000313" key="9">
    <source>
        <dbReference type="Proteomes" id="UP000759131"/>
    </source>
</evidence>
<evidence type="ECO:0000256" key="3">
    <source>
        <dbReference type="ARBA" id="ARBA00022692"/>
    </source>
</evidence>
<dbReference type="OrthoDB" id="191706at2759"/>
<name>A0A7R9KQV3_9ACAR</name>
<dbReference type="InterPro" id="IPR050911">
    <property type="entry name" value="DRAM/TMEM150_Autophagy_Mod"/>
</dbReference>
<dbReference type="InterPro" id="IPR019402">
    <property type="entry name" value="CWH43_N"/>
</dbReference>
<evidence type="ECO:0000259" key="7">
    <source>
        <dbReference type="Pfam" id="PF10277"/>
    </source>
</evidence>
<dbReference type="PANTHER" id="PTHR21324:SF2">
    <property type="entry name" value="EG:22E5.9 PROTEIN"/>
    <property type="match status" value="1"/>
</dbReference>
<sequence length="269" mass="30964">MNLFPLIPLSIAVLFAFKLTLIYVLAVIYGHVKPVFPYISDAGATHPEAAFFSILLFLEGILIAIMGWIRYKQIRYIVHNMPKPNENNNSLTIDENKLTKITKYNKQGLYLQIAVMLSVAMVAAFRSTEHLEIHLIFGAFPAFIASIWYFYIQTWTSYQFIPTVNSIFVARFRLFCSVLAIIFGTIMILSISITWFDVTLPYSEIRGPPRLWWDEKTGGYIGHVVSAVNENLMIFMMSPFYASFVCEFRRIHSHNGRLKFTFNDNVQSV</sequence>
<dbReference type="EMBL" id="CAJPIZ010004869">
    <property type="protein sequence ID" value="CAG2108022.1"/>
    <property type="molecule type" value="Genomic_DNA"/>
</dbReference>
<feature type="transmembrane region" description="Helical" evidence="6">
    <location>
        <begin position="49"/>
        <end position="69"/>
    </location>
</feature>
<evidence type="ECO:0000256" key="6">
    <source>
        <dbReference type="SAM" id="Phobius"/>
    </source>
</evidence>
<feature type="transmembrane region" description="Helical" evidence="6">
    <location>
        <begin position="109"/>
        <end position="127"/>
    </location>
</feature>
<comment type="similarity">
    <text evidence="2">Belongs to the DRAM/TMEM150 family.</text>
</comment>
<dbReference type="GO" id="GO:0012505">
    <property type="term" value="C:endomembrane system"/>
    <property type="evidence" value="ECO:0007669"/>
    <property type="project" value="UniProtKB-SubCell"/>
</dbReference>
<feature type="transmembrane region" description="Helical" evidence="6">
    <location>
        <begin position="220"/>
        <end position="242"/>
    </location>
</feature>
<protein>
    <recommendedName>
        <fullName evidence="7">CWH43-like N-terminal domain-containing protein</fullName>
    </recommendedName>
</protein>
<dbReference type="EMBL" id="OC859444">
    <property type="protein sequence ID" value="CAD7627592.1"/>
    <property type="molecule type" value="Genomic_DNA"/>
</dbReference>
<accession>A0A7R9KQV3</accession>
<evidence type="ECO:0000256" key="2">
    <source>
        <dbReference type="ARBA" id="ARBA00006565"/>
    </source>
</evidence>
<dbReference type="Proteomes" id="UP000759131">
    <property type="component" value="Unassembled WGS sequence"/>
</dbReference>
<keyword evidence="4 6" id="KW-1133">Transmembrane helix</keyword>
<organism evidence="8">
    <name type="scientific">Medioppia subpectinata</name>
    <dbReference type="NCBI Taxonomy" id="1979941"/>
    <lineage>
        <taxon>Eukaryota</taxon>
        <taxon>Metazoa</taxon>
        <taxon>Ecdysozoa</taxon>
        <taxon>Arthropoda</taxon>
        <taxon>Chelicerata</taxon>
        <taxon>Arachnida</taxon>
        <taxon>Acari</taxon>
        <taxon>Acariformes</taxon>
        <taxon>Sarcoptiformes</taxon>
        <taxon>Oribatida</taxon>
        <taxon>Brachypylina</taxon>
        <taxon>Oppioidea</taxon>
        <taxon>Oppiidae</taxon>
        <taxon>Medioppia</taxon>
    </lineage>
</organism>
<dbReference type="PANTHER" id="PTHR21324">
    <property type="entry name" value="FASTING-INDUCIBLE INTEGRAL MEMBRANE PROTEIN TM6P1-RELATED"/>
    <property type="match status" value="1"/>
</dbReference>
<evidence type="ECO:0000256" key="1">
    <source>
        <dbReference type="ARBA" id="ARBA00004127"/>
    </source>
</evidence>
<feature type="transmembrane region" description="Helical" evidence="6">
    <location>
        <begin position="7"/>
        <end position="29"/>
    </location>
</feature>
<feature type="transmembrane region" description="Helical" evidence="6">
    <location>
        <begin position="172"/>
        <end position="196"/>
    </location>
</feature>
<evidence type="ECO:0000256" key="4">
    <source>
        <dbReference type="ARBA" id="ARBA00022989"/>
    </source>
</evidence>
<dbReference type="AlphaFoldDB" id="A0A7R9KQV3"/>
<proteinExistence type="inferred from homology"/>
<reference evidence="8" key="1">
    <citation type="submission" date="2020-11" db="EMBL/GenBank/DDBJ databases">
        <authorList>
            <person name="Tran Van P."/>
        </authorList>
    </citation>
    <scope>NUCLEOTIDE SEQUENCE</scope>
</reference>
<keyword evidence="5 6" id="KW-0472">Membrane</keyword>